<evidence type="ECO:0000313" key="5">
    <source>
        <dbReference type="EMBL" id="KAJ5172812.1"/>
    </source>
</evidence>
<dbReference type="Gene3D" id="3.30.300.30">
    <property type="match status" value="1"/>
</dbReference>
<dbReference type="CDD" id="cd05930">
    <property type="entry name" value="A_NRPS"/>
    <property type="match status" value="1"/>
</dbReference>
<sequence length="1014" mass="113042">MEQAIYTHARQNPNAIAVVDGDVSRSYSELFSESNDLAQKLKSQENIGSEELFAIILGPGIKQVIAQLAVRLAGGTCVPIEPSLPERRIQEMLHDINVKHIVTERHTPVHLTGFTLTYVDLPVQKSPSIPGWKLCPGADRSHILFTSGSTGRPKPVQIKASGIMHLAKNLVLPLVPVDRVAEFNNPGFDISIFEIWVTLISGATIVCIPRQVATDPHGLSSFLKEHRVSVSFLTAALFEIIAFACPSVFSTLSHVLLGGEAPNTRAMKKVLEQGPPIHIWNTYGPTECITMTTMFEVTLEEANGPRISIGRPIGDMEVFLLDENQVPISEYGKPGEIYIAGPQQSLGYLNRPRENETYFVPIPARNLGKHDDTGVIRLYRTGDLGEWRPDSDILDFCGRSDTQIKHGGFRVELREIEQTLLRYEAVQSAVVIRQPSKTVSQAHALVAFLIVDNNTAQDPGPISDFARKILPSYMVPNIFEIVQELPLTVNGKVDRKGLLERRIALQEQTDEYLSRGMVNSSNKKTILQNLWKDLLSRPAIHDDDDFFALGGTSMKAAALIALIQDQTGRQVSMNELYEHSRLSDLARHIDPPQSAATGNAPDDTGVWMKDVDLVDDITLVPDWQSEDEGRVFLTGVTGFVGAHLVHELMHRSSVKQIACLVRPLDNQSPVKRVKEALDTYDLWPESESCIQKLLVLEGDMADPTLGLGLAKFAWLADWASVIFHLGAKVNFCESYREHRASNILGTCNVLQLAATGRRKPFHYVSSVDAWGPTGNILGTRELFEDGPLQPHVQGLRYDLGYAQSQWAAESMVRRMRDRGLPIVIYRPGFIIGHSETGASNPKDFMVRLIVGSIQLGLWPKLTQNFEYTPVDYVISAMLHVSSSKKNLGRSYSLLPPNPRESVTVEGTCHVINDAGYPVKIVNYEDWARAVIQKQRDGAPLAPLVPMVQERVLGALTRWEASQYTPWYRSDNTIEALRDRPDIRCHLLDVPLLERSIAFWNRKGFYRVVKPIECE</sequence>
<evidence type="ECO:0000256" key="1">
    <source>
        <dbReference type="ARBA" id="ARBA00022450"/>
    </source>
</evidence>
<comment type="caution">
    <text evidence="5">The sequence shown here is derived from an EMBL/GenBank/DDBJ whole genome shotgun (WGS) entry which is preliminary data.</text>
</comment>
<evidence type="ECO:0000256" key="3">
    <source>
        <dbReference type="ARBA" id="ARBA00029454"/>
    </source>
</evidence>
<dbReference type="Proteomes" id="UP001146351">
    <property type="component" value="Unassembled WGS sequence"/>
</dbReference>
<dbReference type="Gene3D" id="3.40.50.980">
    <property type="match status" value="2"/>
</dbReference>
<dbReference type="InterPro" id="IPR036291">
    <property type="entry name" value="NAD(P)-bd_dom_sf"/>
</dbReference>
<dbReference type="SUPFAM" id="SSF47336">
    <property type="entry name" value="ACP-like"/>
    <property type="match status" value="1"/>
</dbReference>
<dbReference type="Gene3D" id="1.10.1200.10">
    <property type="entry name" value="ACP-like"/>
    <property type="match status" value="1"/>
</dbReference>
<dbReference type="InterPro" id="IPR010071">
    <property type="entry name" value="AA_adenyl_dom"/>
</dbReference>
<dbReference type="InterPro" id="IPR010080">
    <property type="entry name" value="Thioester_reductase-like_dom"/>
</dbReference>
<keyword evidence="1" id="KW-0596">Phosphopantetheine</keyword>
<dbReference type="OrthoDB" id="408177at2759"/>
<dbReference type="NCBIfam" id="TIGR01733">
    <property type="entry name" value="AA-adenyl-dom"/>
    <property type="match status" value="1"/>
</dbReference>
<feature type="domain" description="Carrier" evidence="4">
    <location>
        <begin position="518"/>
        <end position="593"/>
    </location>
</feature>
<dbReference type="Pfam" id="PF13193">
    <property type="entry name" value="AMP-binding_C"/>
    <property type="match status" value="1"/>
</dbReference>
<accession>A0A9W9LR42</accession>
<organism evidence="5 6">
    <name type="scientific">Penicillium capsulatum</name>
    <dbReference type="NCBI Taxonomy" id="69766"/>
    <lineage>
        <taxon>Eukaryota</taxon>
        <taxon>Fungi</taxon>
        <taxon>Dikarya</taxon>
        <taxon>Ascomycota</taxon>
        <taxon>Pezizomycotina</taxon>
        <taxon>Eurotiomycetes</taxon>
        <taxon>Eurotiomycetidae</taxon>
        <taxon>Eurotiales</taxon>
        <taxon>Aspergillaceae</taxon>
        <taxon>Penicillium</taxon>
    </lineage>
</organism>
<dbReference type="PANTHER" id="PTHR44845">
    <property type="entry name" value="CARRIER DOMAIN-CONTAINING PROTEIN"/>
    <property type="match status" value="1"/>
</dbReference>
<dbReference type="SUPFAM" id="SSF51735">
    <property type="entry name" value="NAD(P)-binding Rossmann-fold domains"/>
    <property type="match status" value="1"/>
</dbReference>
<dbReference type="Pfam" id="PF00550">
    <property type="entry name" value="PP-binding"/>
    <property type="match status" value="1"/>
</dbReference>
<dbReference type="PROSITE" id="PS50075">
    <property type="entry name" value="CARRIER"/>
    <property type="match status" value="1"/>
</dbReference>
<dbReference type="InterPro" id="IPR009081">
    <property type="entry name" value="PP-bd_ACP"/>
</dbReference>
<proteinExistence type="inferred from homology"/>
<dbReference type="Pfam" id="PF00501">
    <property type="entry name" value="AMP-binding"/>
    <property type="match status" value="1"/>
</dbReference>
<dbReference type="GO" id="GO:0044550">
    <property type="term" value="P:secondary metabolite biosynthetic process"/>
    <property type="evidence" value="ECO:0007669"/>
    <property type="project" value="UniProtKB-ARBA"/>
</dbReference>
<reference evidence="5" key="1">
    <citation type="submission" date="2022-11" db="EMBL/GenBank/DDBJ databases">
        <authorList>
            <person name="Petersen C."/>
        </authorList>
    </citation>
    <scope>NUCLEOTIDE SEQUENCE</scope>
    <source>
        <strain evidence="5">IBT 21917</strain>
    </source>
</reference>
<comment type="similarity">
    <text evidence="3">Belongs to the NRP synthetase family.</text>
</comment>
<name>A0A9W9LR42_9EURO</name>
<dbReference type="NCBIfam" id="TIGR01746">
    <property type="entry name" value="Thioester-redct"/>
    <property type="match status" value="1"/>
</dbReference>
<dbReference type="PROSITE" id="PS00455">
    <property type="entry name" value="AMP_BINDING"/>
    <property type="match status" value="1"/>
</dbReference>
<dbReference type="Gene3D" id="3.40.50.720">
    <property type="entry name" value="NAD(P)-binding Rossmann-like Domain"/>
    <property type="match status" value="1"/>
</dbReference>
<evidence type="ECO:0000256" key="2">
    <source>
        <dbReference type="ARBA" id="ARBA00022553"/>
    </source>
</evidence>
<dbReference type="InterPro" id="IPR013120">
    <property type="entry name" value="FAR_NAD-bd"/>
</dbReference>
<dbReference type="PANTHER" id="PTHR44845:SF6">
    <property type="entry name" value="BETA-ALANINE-ACTIVATING ENZYME"/>
    <property type="match status" value="1"/>
</dbReference>
<dbReference type="AlphaFoldDB" id="A0A9W9LR42"/>
<dbReference type="InterPro" id="IPR025110">
    <property type="entry name" value="AMP-bd_C"/>
</dbReference>
<gene>
    <name evidence="5" type="ORF">N7492_005405</name>
</gene>
<protein>
    <submittedName>
        <fullName evidence="5">Non-ribosomal peptide synthetase</fullName>
    </submittedName>
</protein>
<dbReference type="InterPro" id="IPR045851">
    <property type="entry name" value="AMP-bd_C_sf"/>
</dbReference>
<dbReference type="Gene3D" id="2.30.38.10">
    <property type="entry name" value="Luciferase, Domain 3"/>
    <property type="match status" value="1"/>
</dbReference>
<dbReference type="SUPFAM" id="SSF56801">
    <property type="entry name" value="Acetyl-CoA synthetase-like"/>
    <property type="match status" value="1"/>
</dbReference>
<evidence type="ECO:0000313" key="6">
    <source>
        <dbReference type="Proteomes" id="UP001146351"/>
    </source>
</evidence>
<dbReference type="CDD" id="cd05235">
    <property type="entry name" value="SDR_e1"/>
    <property type="match status" value="1"/>
</dbReference>
<dbReference type="EMBL" id="JAPQKO010000003">
    <property type="protein sequence ID" value="KAJ5172812.1"/>
    <property type="molecule type" value="Genomic_DNA"/>
</dbReference>
<keyword evidence="6" id="KW-1185">Reference proteome</keyword>
<dbReference type="InterPro" id="IPR000873">
    <property type="entry name" value="AMP-dep_synth/lig_dom"/>
</dbReference>
<reference evidence="5" key="2">
    <citation type="journal article" date="2023" name="IMA Fungus">
        <title>Comparative genomic study of the Penicillium genus elucidates a diverse pangenome and 15 lateral gene transfer events.</title>
        <authorList>
            <person name="Petersen C."/>
            <person name="Sorensen T."/>
            <person name="Nielsen M.R."/>
            <person name="Sondergaard T.E."/>
            <person name="Sorensen J.L."/>
            <person name="Fitzpatrick D.A."/>
            <person name="Frisvad J.C."/>
            <person name="Nielsen K.L."/>
        </authorList>
    </citation>
    <scope>NUCLEOTIDE SEQUENCE</scope>
    <source>
        <strain evidence="5">IBT 21917</strain>
    </source>
</reference>
<dbReference type="InterPro" id="IPR020845">
    <property type="entry name" value="AMP-binding_CS"/>
</dbReference>
<dbReference type="Pfam" id="PF07993">
    <property type="entry name" value="NAD_binding_4"/>
    <property type="match status" value="1"/>
</dbReference>
<dbReference type="InterPro" id="IPR036736">
    <property type="entry name" value="ACP-like_sf"/>
</dbReference>
<evidence type="ECO:0000259" key="4">
    <source>
        <dbReference type="PROSITE" id="PS50075"/>
    </source>
</evidence>
<keyword evidence="2" id="KW-0597">Phosphoprotein</keyword>